<feature type="region of interest" description="Disordered" evidence="1">
    <location>
        <begin position="82"/>
        <end position="123"/>
    </location>
</feature>
<comment type="caution">
    <text evidence="2">The sequence shown here is derived from an EMBL/GenBank/DDBJ whole genome shotgun (WGS) entry which is preliminary data.</text>
</comment>
<organism evidence="2 3">
    <name type="scientific">Actinidia rufa</name>
    <dbReference type="NCBI Taxonomy" id="165716"/>
    <lineage>
        <taxon>Eukaryota</taxon>
        <taxon>Viridiplantae</taxon>
        <taxon>Streptophyta</taxon>
        <taxon>Embryophyta</taxon>
        <taxon>Tracheophyta</taxon>
        <taxon>Spermatophyta</taxon>
        <taxon>Magnoliopsida</taxon>
        <taxon>eudicotyledons</taxon>
        <taxon>Gunneridae</taxon>
        <taxon>Pentapetalae</taxon>
        <taxon>asterids</taxon>
        <taxon>Ericales</taxon>
        <taxon>Actinidiaceae</taxon>
        <taxon>Actinidia</taxon>
    </lineage>
</organism>
<dbReference type="Proteomes" id="UP000585474">
    <property type="component" value="Unassembled WGS sequence"/>
</dbReference>
<feature type="compositionally biased region" description="Basic residues" evidence="1">
    <location>
        <begin position="102"/>
        <end position="111"/>
    </location>
</feature>
<protein>
    <submittedName>
        <fullName evidence="2">Uncharacterized protein</fullName>
    </submittedName>
</protein>
<feature type="region of interest" description="Disordered" evidence="1">
    <location>
        <begin position="244"/>
        <end position="271"/>
    </location>
</feature>
<feature type="region of interest" description="Disordered" evidence="1">
    <location>
        <begin position="15"/>
        <end position="39"/>
    </location>
</feature>
<feature type="compositionally biased region" description="Polar residues" evidence="1">
    <location>
        <begin position="112"/>
        <end position="123"/>
    </location>
</feature>
<sequence length="413" mass="46669">MLLCAKGLEECTDSRERSADGESCGAVRGENSNEMHDETSAHGLWTKLKEMYQEKTSQNKALMRRLVLKLQRGTIVAEQMSKFQRRGHMKRSGKEAREEVSRRRRDKKNCPRNKTQDQSSEAATTAIMAVDDSDVLLTVSADEESDWISDSGNAYHLCRDREVFSTHVACEGLVRMANNTTKSCWQRNSPVPHGRREIHKGNAAEEGRLKGYTYWRGVSKQEELLSDIGPMVLARRMDKGSKRCTKARKASAKIPKGYTEERKKEEKRKREEEREVVDSFCQQGLRKKSQMEAPSSSIVKNGGMYELSHELIFSSLWPINSEGCLGRRESEQKCNPWGGLLGAHNMLLCAKGLGECTDSIERFADVLEHNKMGNHSADILAKRALGSDLGWECREIRENSSVYEELCISGLNV</sequence>
<evidence type="ECO:0000313" key="3">
    <source>
        <dbReference type="Proteomes" id="UP000585474"/>
    </source>
</evidence>
<name>A0A7J0DIA3_9ERIC</name>
<dbReference type="AlphaFoldDB" id="A0A7J0DIA3"/>
<dbReference type="EMBL" id="BJWL01000238">
    <property type="protein sequence ID" value="GFS35823.1"/>
    <property type="molecule type" value="Genomic_DNA"/>
</dbReference>
<reference evidence="3" key="1">
    <citation type="submission" date="2019-07" db="EMBL/GenBank/DDBJ databases">
        <title>De Novo Assembly of kiwifruit Actinidia rufa.</title>
        <authorList>
            <person name="Sugita-Konishi S."/>
            <person name="Sato K."/>
            <person name="Mori E."/>
            <person name="Abe Y."/>
            <person name="Kisaki G."/>
            <person name="Hamano K."/>
            <person name="Suezawa K."/>
            <person name="Otani M."/>
            <person name="Fukuda T."/>
            <person name="Manabe T."/>
            <person name="Gomi K."/>
            <person name="Tabuchi M."/>
            <person name="Akimitsu K."/>
            <person name="Kataoka I."/>
        </authorList>
    </citation>
    <scope>NUCLEOTIDE SEQUENCE [LARGE SCALE GENOMIC DNA]</scope>
    <source>
        <strain evidence="3">cv. Fuchu</strain>
    </source>
</reference>
<gene>
    <name evidence="2" type="ORF">Acr_00g0042340</name>
</gene>
<keyword evidence="3" id="KW-1185">Reference proteome</keyword>
<proteinExistence type="predicted"/>
<feature type="compositionally biased region" description="Basic and acidic residues" evidence="1">
    <location>
        <begin position="92"/>
        <end position="101"/>
    </location>
</feature>
<evidence type="ECO:0000256" key="1">
    <source>
        <dbReference type="SAM" id="MobiDB-lite"/>
    </source>
</evidence>
<dbReference type="OrthoDB" id="1698453at2759"/>
<evidence type="ECO:0000313" key="2">
    <source>
        <dbReference type="EMBL" id="GFS35823.1"/>
    </source>
</evidence>
<accession>A0A7J0DIA3</accession>
<feature type="compositionally biased region" description="Basic and acidic residues" evidence="1">
    <location>
        <begin position="258"/>
        <end position="271"/>
    </location>
</feature>